<dbReference type="GO" id="GO:0015297">
    <property type="term" value="F:antiporter activity"/>
    <property type="evidence" value="ECO:0007669"/>
    <property type="project" value="UniProtKB-KW"/>
</dbReference>
<evidence type="ECO:0000256" key="7">
    <source>
        <dbReference type="ARBA" id="ARBA00023136"/>
    </source>
</evidence>
<keyword evidence="6" id="KW-0406">Ion transport</keyword>
<evidence type="ECO:0000256" key="6">
    <source>
        <dbReference type="ARBA" id="ARBA00023065"/>
    </source>
</evidence>
<feature type="transmembrane region" description="Helical" evidence="9">
    <location>
        <begin position="96"/>
        <end position="117"/>
    </location>
</feature>
<feature type="transmembrane region" description="Helical" evidence="9">
    <location>
        <begin position="354"/>
        <end position="377"/>
    </location>
</feature>
<dbReference type="GO" id="GO:1902600">
    <property type="term" value="P:proton transmembrane transport"/>
    <property type="evidence" value="ECO:0007669"/>
    <property type="project" value="InterPro"/>
</dbReference>
<dbReference type="InterPro" id="IPR038770">
    <property type="entry name" value="Na+/solute_symporter_sf"/>
</dbReference>
<dbReference type="Gene3D" id="1.20.1530.20">
    <property type="match status" value="2"/>
</dbReference>
<accession>A0A067ME18</accession>
<feature type="transmembrane region" description="Helical" evidence="9">
    <location>
        <begin position="424"/>
        <end position="447"/>
    </location>
</feature>
<keyword evidence="7 9" id="KW-0472">Membrane</keyword>
<evidence type="ECO:0000259" key="10">
    <source>
        <dbReference type="Pfam" id="PF00999"/>
    </source>
</evidence>
<evidence type="ECO:0000256" key="1">
    <source>
        <dbReference type="ARBA" id="ARBA00004141"/>
    </source>
</evidence>
<gene>
    <name evidence="11" type="ORF">BOTBODRAFT_56469</name>
</gene>
<proteinExistence type="predicted"/>
<feature type="transmembrane region" description="Helical" evidence="9">
    <location>
        <begin position="322"/>
        <end position="342"/>
    </location>
</feature>
<dbReference type="GO" id="GO:0016020">
    <property type="term" value="C:membrane"/>
    <property type="evidence" value="ECO:0007669"/>
    <property type="project" value="UniProtKB-SubCell"/>
</dbReference>
<feature type="transmembrane region" description="Helical" evidence="9">
    <location>
        <begin position="62"/>
        <end position="84"/>
    </location>
</feature>
<dbReference type="Pfam" id="PF00999">
    <property type="entry name" value="Na_H_Exchanger"/>
    <property type="match status" value="1"/>
</dbReference>
<keyword evidence="3" id="KW-0050">Antiport</keyword>
<keyword evidence="5 9" id="KW-1133">Transmembrane helix</keyword>
<evidence type="ECO:0000256" key="4">
    <source>
        <dbReference type="ARBA" id="ARBA00022692"/>
    </source>
</evidence>
<feature type="transmembrane region" description="Helical" evidence="9">
    <location>
        <begin position="161"/>
        <end position="182"/>
    </location>
</feature>
<feature type="domain" description="Cation/H+ exchanger transmembrane" evidence="10">
    <location>
        <begin position="28"/>
        <end position="448"/>
    </location>
</feature>
<feature type="transmembrane region" description="Helical" evidence="9">
    <location>
        <begin position="12"/>
        <end position="29"/>
    </location>
</feature>
<evidence type="ECO:0000313" key="11">
    <source>
        <dbReference type="EMBL" id="KDQ12940.1"/>
    </source>
</evidence>
<keyword evidence="2" id="KW-0813">Transport</keyword>
<dbReference type="Proteomes" id="UP000027195">
    <property type="component" value="Unassembled WGS sequence"/>
</dbReference>
<dbReference type="OrthoDB" id="1288932at2759"/>
<dbReference type="HOGENOM" id="CLU_024407_2_1_1"/>
<protein>
    <recommendedName>
        <fullName evidence="10">Cation/H+ exchanger transmembrane domain-containing protein</fullName>
    </recommendedName>
</protein>
<dbReference type="InParanoid" id="A0A067ME18"/>
<reference evidence="12" key="1">
    <citation type="journal article" date="2014" name="Proc. Natl. Acad. Sci. U.S.A.">
        <title>Extensive sampling of basidiomycete genomes demonstrates inadequacy of the white-rot/brown-rot paradigm for wood decay fungi.</title>
        <authorList>
            <person name="Riley R."/>
            <person name="Salamov A.A."/>
            <person name="Brown D.W."/>
            <person name="Nagy L.G."/>
            <person name="Floudas D."/>
            <person name="Held B.W."/>
            <person name="Levasseur A."/>
            <person name="Lombard V."/>
            <person name="Morin E."/>
            <person name="Otillar R."/>
            <person name="Lindquist E.A."/>
            <person name="Sun H."/>
            <person name="LaButti K.M."/>
            <person name="Schmutz J."/>
            <person name="Jabbour D."/>
            <person name="Luo H."/>
            <person name="Baker S.E."/>
            <person name="Pisabarro A.G."/>
            <person name="Walton J.D."/>
            <person name="Blanchette R.A."/>
            <person name="Henrissat B."/>
            <person name="Martin F."/>
            <person name="Cullen D."/>
            <person name="Hibbett D.S."/>
            <person name="Grigoriev I.V."/>
        </authorList>
    </citation>
    <scope>NUCLEOTIDE SEQUENCE [LARGE SCALE GENOMIC DNA]</scope>
    <source>
        <strain evidence="12">FD-172 SS1</strain>
    </source>
</reference>
<dbReference type="EMBL" id="KL198047">
    <property type="protein sequence ID" value="KDQ12940.1"/>
    <property type="molecule type" value="Genomic_DNA"/>
</dbReference>
<organism evidence="11 12">
    <name type="scientific">Botryobasidium botryosum (strain FD-172 SS1)</name>
    <dbReference type="NCBI Taxonomy" id="930990"/>
    <lineage>
        <taxon>Eukaryota</taxon>
        <taxon>Fungi</taxon>
        <taxon>Dikarya</taxon>
        <taxon>Basidiomycota</taxon>
        <taxon>Agaricomycotina</taxon>
        <taxon>Agaricomycetes</taxon>
        <taxon>Cantharellales</taxon>
        <taxon>Botryobasidiaceae</taxon>
        <taxon>Botryobasidium</taxon>
    </lineage>
</organism>
<keyword evidence="4 9" id="KW-0812">Transmembrane</keyword>
<feature type="transmembrane region" description="Helical" evidence="9">
    <location>
        <begin position="202"/>
        <end position="220"/>
    </location>
</feature>
<dbReference type="AlphaFoldDB" id="A0A067ME18"/>
<evidence type="ECO:0000313" key="12">
    <source>
        <dbReference type="Proteomes" id="UP000027195"/>
    </source>
</evidence>
<feature type="region of interest" description="Disordered" evidence="8">
    <location>
        <begin position="276"/>
        <end position="299"/>
    </location>
</feature>
<name>A0A067ME18_BOTB1</name>
<dbReference type="InterPro" id="IPR006153">
    <property type="entry name" value="Cation/H_exchanger_TM"/>
</dbReference>
<evidence type="ECO:0000256" key="9">
    <source>
        <dbReference type="SAM" id="Phobius"/>
    </source>
</evidence>
<comment type="subcellular location">
    <subcellularLocation>
        <location evidence="1">Membrane</location>
        <topology evidence="1">Multi-pass membrane protein</topology>
    </subcellularLocation>
</comment>
<dbReference type="PANTHER" id="PTHR43562">
    <property type="entry name" value="NAPA-TYPE SODIUM/HYDROGEN ANTIPORTER"/>
    <property type="match status" value="1"/>
</dbReference>
<evidence type="ECO:0000256" key="2">
    <source>
        <dbReference type="ARBA" id="ARBA00022448"/>
    </source>
</evidence>
<evidence type="ECO:0000256" key="3">
    <source>
        <dbReference type="ARBA" id="ARBA00022449"/>
    </source>
</evidence>
<keyword evidence="12" id="KW-1185">Reference proteome</keyword>
<evidence type="ECO:0000256" key="5">
    <source>
        <dbReference type="ARBA" id="ARBA00022989"/>
    </source>
</evidence>
<sequence length="460" mass="48694">MANAGQRRWLPSQVAILTLASFLVFLNFGRWICDRLVYAGLIGEIAVGIIFGRPLANILDDAWQQTVVDLGYVGLILIVFEGGLSTHLGLLKANLLLSLIAAMTGIAVPVGLSILLLRFCYRYSALASFVAGAALCSTSLGTTFAVIAANKSIVDLANTRIGTVLVSAAMIDDVVGLIMASVIKSLGSLDDKNLGWTIGRPILVSACLVMLTSAATIWVFKPAYGLVRQRVESMGKDMGVGLIVLALAAFTSIAYYTGTSVLLGAYLAGTTMSSLQPTPLNSEESRRDGPEQNDSSFPNPEPIVNQPPHFFASAFELRIAQLQHYILSPFFFASIGSAIPFLSLWTSKAVWQGVVFSILMILAKLSVGLCVLAPSFAPGSGGSSMRESLAPAGLLGWAMVSRGEIGLLIAQIAYNESGVLSEDAFVIIIWAIVICTVVGPVVVGFLLRRSGAGLAGSKWE</sequence>
<dbReference type="PANTHER" id="PTHR43562:SF2">
    <property type="entry name" value="SODIUM-HYDROGEN ANTIPORTER"/>
    <property type="match status" value="1"/>
</dbReference>
<feature type="transmembrane region" description="Helical" evidence="9">
    <location>
        <begin position="240"/>
        <end position="268"/>
    </location>
</feature>
<evidence type="ECO:0000256" key="8">
    <source>
        <dbReference type="SAM" id="MobiDB-lite"/>
    </source>
</evidence>
<feature type="transmembrane region" description="Helical" evidence="9">
    <location>
        <begin position="123"/>
        <end position="149"/>
    </location>
</feature>
<feature type="transmembrane region" description="Helical" evidence="9">
    <location>
        <begin position="36"/>
        <end position="56"/>
    </location>
</feature>